<feature type="compositionally biased region" description="Low complexity" evidence="3">
    <location>
        <begin position="22"/>
        <end position="50"/>
    </location>
</feature>
<feature type="compositionally biased region" description="Acidic residues" evidence="3">
    <location>
        <begin position="821"/>
        <end position="833"/>
    </location>
</feature>
<evidence type="ECO:0000256" key="3">
    <source>
        <dbReference type="SAM" id="MobiDB-lite"/>
    </source>
</evidence>
<dbReference type="EMBL" id="LVLJ01003622">
    <property type="protein sequence ID" value="OAE20388.1"/>
    <property type="molecule type" value="Genomic_DNA"/>
</dbReference>
<accession>A0A176VHF9</accession>
<feature type="region of interest" description="Disordered" evidence="3">
    <location>
        <begin position="1"/>
        <end position="72"/>
    </location>
</feature>
<feature type="domain" description="HTH La-type RNA-binding" evidence="4">
    <location>
        <begin position="487"/>
        <end position="577"/>
    </location>
</feature>
<evidence type="ECO:0000256" key="1">
    <source>
        <dbReference type="ARBA" id="ARBA00022884"/>
    </source>
</evidence>
<feature type="region of interest" description="Disordered" evidence="3">
    <location>
        <begin position="90"/>
        <end position="240"/>
    </location>
</feature>
<feature type="region of interest" description="Disordered" evidence="3">
    <location>
        <begin position="1248"/>
        <end position="1274"/>
    </location>
</feature>
<dbReference type="InterPro" id="IPR036390">
    <property type="entry name" value="WH_DNA-bd_sf"/>
</dbReference>
<dbReference type="CDD" id="cd07323">
    <property type="entry name" value="LAM"/>
    <property type="match status" value="1"/>
</dbReference>
<dbReference type="InterPro" id="IPR036388">
    <property type="entry name" value="WH-like_DNA-bd_sf"/>
</dbReference>
<feature type="compositionally biased region" description="Low complexity" evidence="3">
    <location>
        <begin position="201"/>
        <end position="225"/>
    </location>
</feature>
<feature type="region of interest" description="Disordered" evidence="3">
    <location>
        <begin position="910"/>
        <end position="992"/>
    </location>
</feature>
<comment type="caution">
    <text evidence="5">The sequence shown here is derived from an EMBL/GenBank/DDBJ whole genome shotgun (WGS) entry which is preliminary data.</text>
</comment>
<feature type="region of interest" description="Disordered" evidence="3">
    <location>
        <begin position="255"/>
        <end position="337"/>
    </location>
</feature>
<organism evidence="5 6">
    <name type="scientific">Marchantia polymorpha subsp. ruderalis</name>
    <dbReference type="NCBI Taxonomy" id="1480154"/>
    <lineage>
        <taxon>Eukaryota</taxon>
        <taxon>Viridiplantae</taxon>
        <taxon>Streptophyta</taxon>
        <taxon>Embryophyta</taxon>
        <taxon>Marchantiophyta</taxon>
        <taxon>Marchantiopsida</taxon>
        <taxon>Marchantiidae</taxon>
        <taxon>Marchantiales</taxon>
        <taxon>Marchantiaceae</taxon>
        <taxon>Marchantia</taxon>
    </lineage>
</organism>
<dbReference type="GO" id="GO:0005737">
    <property type="term" value="C:cytoplasm"/>
    <property type="evidence" value="ECO:0007669"/>
    <property type="project" value="UniProtKB-ARBA"/>
</dbReference>
<dbReference type="PANTHER" id="PTHR22792:SF132">
    <property type="entry name" value="LA-RELATED PROTEIN 1"/>
    <property type="match status" value="1"/>
</dbReference>
<feature type="compositionally biased region" description="Polar residues" evidence="3">
    <location>
        <begin position="614"/>
        <end position="669"/>
    </location>
</feature>
<feature type="compositionally biased region" description="Polar residues" evidence="3">
    <location>
        <begin position="298"/>
        <end position="312"/>
    </location>
</feature>
<dbReference type="SMART" id="SM00684">
    <property type="entry name" value="DM15"/>
    <property type="match status" value="3"/>
</dbReference>
<feature type="compositionally biased region" description="Low complexity" evidence="3">
    <location>
        <begin position="286"/>
        <end position="297"/>
    </location>
</feature>
<reference evidence="5" key="1">
    <citation type="submission" date="2016-03" db="EMBL/GenBank/DDBJ databases">
        <title>Mechanisms controlling the formation of the plant cell surface in tip-growing cells are functionally conserved among land plants.</title>
        <authorList>
            <person name="Honkanen S."/>
            <person name="Jones V.A."/>
            <person name="Morieri G."/>
            <person name="Champion C."/>
            <person name="Hetherington A.J."/>
            <person name="Kelly S."/>
            <person name="Saint-Marcoux D."/>
            <person name="Proust H."/>
            <person name="Prescott H."/>
            <person name="Dolan L."/>
        </authorList>
    </citation>
    <scope>NUCLEOTIDE SEQUENCE [LARGE SCALE GENOMIC DNA]</scope>
    <source>
        <tissue evidence="5">Whole gametophyte</tissue>
    </source>
</reference>
<dbReference type="Proteomes" id="UP000077202">
    <property type="component" value="Unassembled WGS sequence"/>
</dbReference>
<feature type="compositionally biased region" description="Polar residues" evidence="3">
    <location>
        <begin position="676"/>
        <end position="692"/>
    </location>
</feature>
<feature type="region of interest" description="Disordered" evidence="3">
    <location>
        <begin position="577"/>
        <end position="896"/>
    </location>
</feature>
<keyword evidence="1 2" id="KW-0694">RNA-binding</keyword>
<dbReference type="GO" id="GO:0048255">
    <property type="term" value="P:mRNA stabilization"/>
    <property type="evidence" value="ECO:0007669"/>
    <property type="project" value="InterPro"/>
</dbReference>
<dbReference type="InterPro" id="IPR045180">
    <property type="entry name" value="La_dom_prot"/>
</dbReference>
<feature type="compositionally biased region" description="Pro residues" evidence="3">
    <location>
        <begin position="1"/>
        <end position="21"/>
    </location>
</feature>
<feature type="region of interest" description="Disordered" evidence="3">
    <location>
        <begin position="355"/>
        <end position="398"/>
    </location>
</feature>
<dbReference type="SUPFAM" id="SSF46785">
    <property type="entry name" value="Winged helix' DNA-binding domain"/>
    <property type="match status" value="1"/>
</dbReference>
<dbReference type="Pfam" id="PF21071">
    <property type="entry name" value="LARP1_HEAT"/>
    <property type="match status" value="1"/>
</dbReference>
<feature type="compositionally biased region" description="Low complexity" evidence="3">
    <location>
        <begin position="159"/>
        <end position="181"/>
    </location>
</feature>
<dbReference type="PROSITE" id="PS50961">
    <property type="entry name" value="HTH_LA"/>
    <property type="match status" value="1"/>
</dbReference>
<feature type="compositionally biased region" description="Basic and acidic residues" evidence="3">
    <location>
        <begin position="592"/>
        <end position="605"/>
    </location>
</feature>
<feature type="compositionally biased region" description="Pro residues" evidence="3">
    <location>
        <begin position="579"/>
        <end position="590"/>
    </location>
</feature>
<name>A0A176VHF9_MARPO</name>
<sequence length="1289" mass="135492">MASSEAPPPSVPAVTPLPVPPSAADSAPSSSTPSSSSAPPTTATKPAAASSGGGGGGTNGSLKGGITGSGGRMVKGAWSQVVRGQAAAPDNGLAGLANGTLGLSPSIVTSAPSIATPDPAPPKRPAKTTTASSQQVPAVVEQTPVTTSSAPTPTPPPVSASTPSSSLPSASSSSTPTAVVAKNKKDGSQVEAAGAEERVESGGAAPALAPATSSPSDAPAKTSKPAWKKPVSNLGKVTTVGPVMGAVSWPALAEARSSKAPVDLPKSGAPAAPSAPPDGPSEQAASSGWSRPGGPSSNTTGNHAQAPSGRQKSTNKHRTTAALNGSGPPPAAPLISTENATPSLASTQVPDVAAAEPNVKSGGEESAKTNPTNAGGNEPRRPFHQRGGAGFVGNSGRRNNMRDQNRGAHGWHHNRPFGNNARDSAASVQQRVGPRNFGRANNFVPNNHSGFMNAAGVAQGMYYVPAGSTAPGRAAAYFTSPAGGVIADNAIALRHLVVKQIEYYFSIENLCRDIFLRSKMDEQGFIPVAVIANFNRVKMLTADTSMILDALRSHSGLVEVQDEKLRKRDDWANWILPPSHLPPAVTPPKQPGKSEEGKLEGEKSSGDIAHQPTADASSKSETNVQTNPPLNSSDADSSAKTNDRLNPSSKDAETSSNSKQESQAGSTAGFSDDTQRSSVEGLTGESNLSVRVSPTKDAASLAGGSVPDVNQSTTGSSHFLTSSSQVSEAGGAVRALHGKGRLQGIRISISESEGARDLLSPNSEESGVVADDEGDWLTPSSRNGTRRRGVSNKKPPTARGGDLKTGGLSAAFAAKEATVSQDEDTFQFDEELETERSTKDPSAVASKSLEDDDDDDSDVNDNDVHRLIIVTQSRKVNKGDRKGPDGRDHGRKAISDELVSVINDGLYFYEQELRRSKPKRTTTTQVARKRTPSDGTASSGTETTTPTARSAVGSYGSSAGSAGSGSEGPGMVRPPRGQYRSGPSGPYFPNQRLFASAPRDVGHRGRQHHFSITAESPPSDSVGFFFGATPPDNHSSGANRLSSSFGSSRLSSSPYGTPPGGSLLSGTSPPVGSIPKSFPHFQHPSHALLEDNGFKQQKYYKFYKRCLNDRKRVGIGCSEEMNTLFRFWSYFLRTNFNRSMYIEFRKLAEEDAATNYNYGMECLFRFYSYGLEQKFKQDMYDDFEQLTLETYKKGNLYGLEKYWAFHFYRKDKSRRVVKKHPELEKLLTEEFRTIDDFQRAKDKMTKEKALKDSITTTRDRTEAGGATSPLQSGLSMSVSATSTASIAVS</sequence>
<dbReference type="GO" id="GO:0000339">
    <property type="term" value="F:RNA cap binding"/>
    <property type="evidence" value="ECO:0007669"/>
    <property type="project" value="InterPro"/>
</dbReference>
<keyword evidence="6" id="KW-1185">Reference proteome</keyword>
<evidence type="ECO:0000313" key="6">
    <source>
        <dbReference type="Proteomes" id="UP000077202"/>
    </source>
</evidence>
<feature type="compositionally biased region" description="Low complexity" evidence="3">
    <location>
        <begin position="936"/>
        <end position="961"/>
    </location>
</feature>
<evidence type="ECO:0000259" key="4">
    <source>
        <dbReference type="PROSITE" id="PS50961"/>
    </source>
</evidence>
<proteinExistence type="predicted"/>
<dbReference type="SMART" id="SM00715">
    <property type="entry name" value="LA"/>
    <property type="match status" value="1"/>
</dbReference>
<dbReference type="InterPro" id="IPR006607">
    <property type="entry name" value="DM15"/>
</dbReference>
<feature type="compositionally biased region" description="Gly residues" evidence="3">
    <location>
        <begin position="51"/>
        <end position="72"/>
    </location>
</feature>
<feature type="compositionally biased region" description="Basic and acidic residues" evidence="3">
    <location>
        <begin position="877"/>
        <end position="895"/>
    </location>
</feature>
<dbReference type="InterPro" id="IPR006630">
    <property type="entry name" value="La_HTH"/>
</dbReference>
<dbReference type="PANTHER" id="PTHR22792">
    <property type="entry name" value="LUPUS LA PROTEIN-RELATED"/>
    <property type="match status" value="1"/>
</dbReference>
<feature type="compositionally biased region" description="Basic and acidic residues" evidence="3">
    <location>
        <begin position="1248"/>
        <end position="1262"/>
    </location>
</feature>
<feature type="compositionally biased region" description="Low complexity" evidence="3">
    <location>
        <begin position="91"/>
        <end position="103"/>
    </location>
</feature>
<feature type="region of interest" description="Disordered" evidence="3">
    <location>
        <begin position="1035"/>
        <end position="1069"/>
    </location>
</feature>
<evidence type="ECO:0000256" key="2">
    <source>
        <dbReference type="PROSITE-ProRule" id="PRU00332"/>
    </source>
</evidence>
<protein>
    <recommendedName>
        <fullName evidence="4">HTH La-type RNA-binding domain-containing protein</fullName>
    </recommendedName>
</protein>
<dbReference type="Pfam" id="PF05383">
    <property type="entry name" value="La"/>
    <property type="match status" value="1"/>
</dbReference>
<gene>
    <name evidence="5" type="ORF">AXG93_3932s1120</name>
</gene>
<evidence type="ECO:0000313" key="5">
    <source>
        <dbReference type="EMBL" id="OAE20388.1"/>
    </source>
</evidence>
<feature type="compositionally biased region" description="Polar residues" evidence="3">
    <location>
        <begin position="708"/>
        <end position="727"/>
    </location>
</feature>
<feature type="compositionally biased region" description="Acidic residues" evidence="3">
    <location>
        <begin position="850"/>
        <end position="861"/>
    </location>
</feature>
<dbReference type="Gene3D" id="1.10.10.10">
    <property type="entry name" value="Winged helix-like DNA-binding domain superfamily/Winged helix DNA-binding domain"/>
    <property type="match status" value="1"/>
</dbReference>